<feature type="region of interest" description="Disordered" evidence="1">
    <location>
        <begin position="205"/>
        <end position="236"/>
    </location>
</feature>
<evidence type="ECO:0000256" key="1">
    <source>
        <dbReference type="SAM" id="MobiDB-lite"/>
    </source>
</evidence>
<dbReference type="AlphaFoldDB" id="A0A2G7T2H4"/>
<feature type="signal peptide" evidence="2">
    <location>
        <begin position="1"/>
        <end position="35"/>
    </location>
</feature>
<dbReference type="InterPro" id="IPR011460">
    <property type="entry name" value="Lcl_C"/>
</dbReference>
<dbReference type="EMBL" id="PEKC01000129">
    <property type="protein sequence ID" value="PII34120.1"/>
    <property type="molecule type" value="Genomic_DNA"/>
</dbReference>
<feature type="chain" id="PRO_5013593651" description="Lcl C-terminal domain-containing protein" evidence="2">
    <location>
        <begin position="36"/>
        <end position="236"/>
    </location>
</feature>
<sequence>MRPSLPSLPPALNALPGPLLAALLLGVCTLGSAQAAQRETQQEAQRSPRPGAAPVLEVSEDGRDVIDRRARLLWPRCVEGMQWNGKTCTGLPELFTHKQAQALAAERAKQDGVRWRLPRVNEMRRLISRDIRPQGLSPELFPGAPRGWHWTGTAAVNARPVNPYNYSNISGSAGTQLSAQQAWAIDLDSLETRPDMGRGNQLMVRLVRPLPSAPPDEKAEAPARRPPHRPDPDEED</sequence>
<dbReference type="Pfam" id="PF07603">
    <property type="entry name" value="Lcl_C"/>
    <property type="match status" value="1"/>
</dbReference>
<feature type="domain" description="Lcl C-terminal" evidence="3">
    <location>
        <begin position="65"/>
        <end position="208"/>
    </location>
</feature>
<evidence type="ECO:0000259" key="3">
    <source>
        <dbReference type="Pfam" id="PF07603"/>
    </source>
</evidence>
<feature type="region of interest" description="Disordered" evidence="1">
    <location>
        <begin position="38"/>
        <end position="60"/>
    </location>
</feature>
<proteinExistence type="predicted"/>
<protein>
    <recommendedName>
        <fullName evidence="3">Lcl C-terminal domain-containing protein</fullName>
    </recommendedName>
</protein>
<organism evidence="4">
    <name type="scientific">Chryseobacterium sp. B5</name>
    <dbReference type="NCBI Taxonomy" id="2050562"/>
    <lineage>
        <taxon>Bacteria</taxon>
        <taxon>Pseudomonadati</taxon>
        <taxon>Bacteroidota</taxon>
        <taxon>Flavobacteriia</taxon>
        <taxon>Flavobacteriales</taxon>
        <taxon>Weeksellaceae</taxon>
        <taxon>Chryseobacterium group</taxon>
        <taxon>Chryseobacterium</taxon>
    </lineage>
</organism>
<feature type="compositionally biased region" description="Basic and acidic residues" evidence="1">
    <location>
        <begin position="215"/>
        <end position="236"/>
    </location>
</feature>
<reference evidence="4" key="1">
    <citation type="submission" date="2017-10" db="EMBL/GenBank/DDBJ databases">
        <title>Chryseobacterium sp. B5 is a hydrocarbonoclastic and plant growth promoting bacterium.</title>
        <authorList>
            <person name="Thijs S."/>
            <person name="Gkorezis P."/>
            <person name="Van Hamme J."/>
        </authorList>
    </citation>
    <scope>NUCLEOTIDE SEQUENCE</scope>
    <source>
        <strain evidence="4">B5</strain>
    </source>
</reference>
<evidence type="ECO:0000313" key="4">
    <source>
        <dbReference type="EMBL" id="PII34120.1"/>
    </source>
</evidence>
<evidence type="ECO:0000256" key="2">
    <source>
        <dbReference type="SAM" id="SignalP"/>
    </source>
</evidence>
<keyword evidence="2" id="KW-0732">Signal</keyword>
<name>A0A2G7T2H4_9FLAO</name>
<gene>
    <name evidence="4" type="ORF">CTI11_23185</name>
</gene>
<comment type="caution">
    <text evidence="4">The sequence shown here is derived from an EMBL/GenBank/DDBJ whole genome shotgun (WGS) entry which is preliminary data.</text>
</comment>
<accession>A0A2G7T2H4</accession>